<evidence type="ECO:0000256" key="1">
    <source>
        <dbReference type="ARBA" id="ARBA00008984"/>
    </source>
</evidence>
<dbReference type="Gene3D" id="3.30.110.40">
    <property type="entry name" value="TusA-like domain"/>
    <property type="match status" value="1"/>
</dbReference>
<feature type="domain" description="UPF0033" evidence="2">
    <location>
        <begin position="2"/>
        <end position="67"/>
    </location>
</feature>
<dbReference type="SUPFAM" id="SSF64307">
    <property type="entry name" value="SirA-like"/>
    <property type="match status" value="1"/>
</dbReference>
<dbReference type="InterPro" id="IPR036868">
    <property type="entry name" value="TusA-like_sf"/>
</dbReference>
<name>A0A644Y8Y5_9ZZZZ</name>
<dbReference type="PANTHER" id="PTHR33279">
    <property type="entry name" value="SULFUR CARRIER PROTEIN YEDF-RELATED"/>
    <property type="match status" value="1"/>
</dbReference>
<dbReference type="InterPro" id="IPR001455">
    <property type="entry name" value="TusA-like"/>
</dbReference>
<evidence type="ECO:0000259" key="2">
    <source>
        <dbReference type="Pfam" id="PF01206"/>
    </source>
</evidence>
<evidence type="ECO:0000313" key="3">
    <source>
        <dbReference type="EMBL" id="MPM24627.1"/>
    </source>
</evidence>
<dbReference type="PANTHER" id="PTHR33279:SF6">
    <property type="entry name" value="SULFUR CARRIER PROTEIN YEDF-RELATED"/>
    <property type="match status" value="1"/>
</dbReference>
<comment type="similarity">
    <text evidence="1">Belongs to the sulfur carrier protein TusA family.</text>
</comment>
<sequence>MIDARGYSCPTPVVMVQKEVKQSSPAELEVLVDNQCSVENVTRYAGGSGYQVSVTPEGRDFRLLLKK</sequence>
<reference evidence="3" key="1">
    <citation type="submission" date="2019-08" db="EMBL/GenBank/DDBJ databases">
        <authorList>
            <person name="Kucharzyk K."/>
            <person name="Murdoch R.W."/>
            <person name="Higgins S."/>
            <person name="Loffler F."/>
        </authorList>
    </citation>
    <scope>NUCLEOTIDE SEQUENCE</scope>
</reference>
<dbReference type="CDD" id="cd03421">
    <property type="entry name" value="SirA_like_N"/>
    <property type="match status" value="1"/>
</dbReference>
<comment type="caution">
    <text evidence="3">The sequence shown here is derived from an EMBL/GenBank/DDBJ whole genome shotgun (WGS) entry which is preliminary data.</text>
</comment>
<organism evidence="3">
    <name type="scientific">bioreactor metagenome</name>
    <dbReference type="NCBI Taxonomy" id="1076179"/>
    <lineage>
        <taxon>unclassified sequences</taxon>
        <taxon>metagenomes</taxon>
        <taxon>ecological metagenomes</taxon>
    </lineage>
</organism>
<protein>
    <recommendedName>
        <fullName evidence="2">UPF0033 domain-containing protein</fullName>
    </recommendedName>
</protein>
<accession>A0A644Y8Y5</accession>
<dbReference type="Pfam" id="PF01206">
    <property type="entry name" value="TusA"/>
    <property type="match status" value="1"/>
</dbReference>
<gene>
    <name evidence="3" type="ORF">SDC9_71110</name>
</gene>
<dbReference type="AlphaFoldDB" id="A0A644Y8Y5"/>
<proteinExistence type="inferred from homology"/>
<dbReference type="EMBL" id="VSSQ01004308">
    <property type="protein sequence ID" value="MPM24627.1"/>
    <property type="molecule type" value="Genomic_DNA"/>
</dbReference>